<reference evidence="3 4" key="1">
    <citation type="journal article" date="2014" name="Mol. Plant">
        <title>Chromosome Scale Genome Assembly and Transcriptome Profiling of Nannochloropsis gaditana in Nitrogen Depletion.</title>
        <authorList>
            <person name="Corteggiani Carpinelli E."/>
            <person name="Telatin A."/>
            <person name="Vitulo N."/>
            <person name="Forcato C."/>
            <person name="D'Angelo M."/>
            <person name="Schiavon R."/>
            <person name="Vezzi A."/>
            <person name="Giacometti G.M."/>
            <person name="Morosinotto T."/>
            <person name="Valle G."/>
        </authorList>
    </citation>
    <scope>NUCLEOTIDE SEQUENCE [LARGE SCALE GENOMIC DNA]</scope>
    <source>
        <strain evidence="3 4">B-31</strain>
    </source>
</reference>
<dbReference type="GO" id="GO:0046921">
    <property type="term" value="F:alpha-(1-&gt;6)-fucosyltransferase activity"/>
    <property type="evidence" value="ECO:0007669"/>
    <property type="project" value="TreeGrafter"/>
</dbReference>
<dbReference type="OrthoDB" id="45960at2759"/>
<name>W7TX93_9STRA</name>
<feature type="region of interest" description="Disordered" evidence="1">
    <location>
        <begin position="485"/>
        <end position="561"/>
    </location>
</feature>
<feature type="transmembrane region" description="Helical" evidence="2">
    <location>
        <begin position="16"/>
        <end position="37"/>
    </location>
</feature>
<evidence type="ECO:0000313" key="3">
    <source>
        <dbReference type="EMBL" id="EWM30667.1"/>
    </source>
</evidence>
<evidence type="ECO:0000313" key="4">
    <source>
        <dbReference type="Proteomes" id="UP000019335"/>
    </source>
</evidence>
<dbReference type="AlphaFoldDB" id="W7TX93"/>
<feature type="compositionally biased region" description="Basic and acidic residues" evidence="1">
    <location>
        <begin position="552"/>
        <end position="561"/>
    </location>
</feature>
<comment type="caution">
    <text evidence="3">The sequence shown here is derived from an EMBL/GenBank/DDBJ whole genome shotgun (WGS) entry which is preliminary data.</text>
</comment>
<keyword evidence="4" id="KW-1185">Reference proteome</keyword>
<protein>
    <submittedName>
        <fullName evidence="3">Uncharacterized protein</fullName>
    </submittedName>
</protein>
<feature type="compositionally biased region" description="Basic and acidic residues" evidence="1">
    <location>
        <begin position="485"/>
        <end position="518"/>
    </location>
</feature>
<feature type="region of interest" description="Disordered" evidence="1">
    <location>
        <begin position="57"/>
        <end position="78"/>
    </location>
</feature>
<dbReference type="PANTHER" id="PTHR13132">
    <property type="entry name" value="ALPHA- 1,6 -FUCOSYLTRANSFERASE"/>
    <property type="match status" value="1"/>
</dbReference>
<gene>
    <name evidence="3" type="ORF">Naga_100091g15</name>
</gene>
<evidence type="ECO:0000256" key="1">
    <source>
        <dbReference type="SAM" id="MobiDB-lite"/>
    </source>
</evidence>
<evidence type="ECO:0000256" key="2">
    <source>
        <dbReference type="SAM" id="Phobius"/>
    </source>
</evidence>
<keyword evidence="2" id="KW-0472">Membrane</keyword>
<keyword evidence="2" id="KW-1133">Transmembrane helix</keyword>
<dbReference type="GO" id="GO:0006487">
    <property type="term" value="P:protein N-linked glycosylation"/>
    <property type="evidence" value="ECO:0007669"/>
    <property type="project" value="TreeGrafter"/>
</dbReference>
<dbReference type="Proteomes" id="UP000019335">
    <property type="component" value="Chromosome 1"/>
</dbReference>
<keyword evidence="2" id="KW-0812">Transmembrane</keyword>
<sequence length="577" mass="64821">MPALRPKRADKRSGRYFGLYALHMVALVLTIIGYYSFTATDTTKYALQNAIVTTDSGAQSNQSSLREDTNTTWSSPPSITLSDTYKKVTNSVAGHSDAKGGCKAKDLGYQSVNCPYWDASAADPLSFSEPVDYRVRYLWRRQHPIDCRNANFIAQSALSGLGFGAVMRGHFLGHFIGAVRSNRVFIQNVSHFPYSGCNDSSYTCYFEPITNCSYESHVLPLLEAHSNETDGWTDWKNTSHKVVKKSKWAGPGHYPAYQPLDDLFAPHGTSDLEAGALLYLLRLNAKTKTDVEDWLRETIPCDLDPSRTISLPIRASDKCIGEYHTDSGLPGETSCPEFSTYMEICEIIRENDPAVDTIILTSEDVRFVEQRHAYTQARGARKPWRFILNSMDVMQGGGTTRVLNNNTMHNVFMSFFTTMHMQLRGKYFILNCSSNFHALLKYFAIEGGCAFVQRPIIICMDEQASRFKICTNFGKGKYAKCMEEKMSENEQYKNQKRSEASGKEEEDQRKELEIKKNDTANSTAATGERGAKSSNSTNAGGPSRTETIAHAQNEKETREAVKRRLKLDLRQAIESWS</sequence>
<accession>W7TX93</accession>
<feature type="compositionally biased region" description="Polar residues" evidence="1">
    <location>
        <begin position="532"/>
        <end position="546"/>
    </location>
</feature>
<proteinExistence type="predicted"/>
<dbReference type="EMBL" id="AZIL01000001">
    <property type="protein sequence ID" value="EWM30667.1"/>
    <property type="molecule type" value="Genomic_DNA"/>
</dbReference>
<dbReference type="PANTHER" id="PTHR13132:SF29">
    <property type="entry name" value="ALPHA-(1,6)-FUCOSYLTRANSFERASE"/>
    <property type="match status" value="1"/>
</dbReference>
<organism evidence="3 4">
    <name type="scientific">Nannochloropsis gaditana</name>
    <dbReference type="NCBI Taxonomy" id="72520"/>
    <lineage>
        <taxon>Eukaryota</taxon>
        <taxon>Sar</taxon>
        <taxon>Stramenopiles</taxon>
        <taxon>Ochrophyta</taxon>
        <taxon>Eustigmatophyceae</taxon>
        <taxon>Eustigmatales</taxon>
        <taxon>Monodopsidaceae</taxon>
        <taxon>Nannochloropsis</taxon>
    </lineage>
</organism>